<dbReference type="InterPro" id="IPR003646">
    <property type="entry name" value="SH3-like_bac-type"/>
</dbReference>
<dbReference type="Proteomes" id="UP000273811">
    <property type="component" value="Unassembled WGS sequence"/>
</dbReference>
<dbReference type="Pfam" id="PF01520">
    <property type="entry name" value="Amidase_3"/>
    <property type="match status" value="1"/>
</dbReference>
<dbReference type="InterPro" id="IPR002508">
    <property type="entry name" value="MurNAc-LAA_cat"/>
</dbReference>
<evidence type="ECO:0000259" key="3">
    <source>
        <dbReference type="PROSITE" id="PS51781"/>
    </source>
</evidence>
<keyword evidence="5" id="KW-1185">Reference proteome</keyword>
<feature type="domain" description="SH3b" evidence="3">
    <location>
        <begin position="40"/>
        <end position="103"/>
    </location>
</feature>
<organism evidence="4 5">
    <name type="scientific">Siminovitchia fortis</name>
    <dbReference type="NCBI Taxonomy" id="254758"/>
    <lineage>
        <taxon>Bacteria</taxon>
        <taxon>Bacillati</taxon>
        <taxon>Bacillota</taxon>
        <taxon>Bacilli</taxon>
        <taxon>Bacillales</taxon>
        <taxon>Bacillaceae</taxon>
        <taxon>Siminovitchia</taxon>
    </lineage>
</organism>
<dbReference type="AlphaFoldDB" id="A0A443IZT4"/>
<dbReference type="SUPFAM" id="SSF53187">
    <property type="entry name" value="Zn-dependent exopeptidases"/>
    <property type="match status" value="1"/>
</dbReference>
<dbReference type="PIRSF" id="PIRSF037846">
    <property type="entry name" value="Autolysin_YrvJ_prd"/>
    <property type="match status" value="1"/>
</dbReference>
<proteinExistence type="predicted"/>
<evidence type="ECO:0000256" key="1">
    <source>
        <dbReference type="ARBA" id="ARBA00022801"/>
    </source>
</evidence>
<dbReference type="EMBL" id="QYTU02000005">
    <property type="protein sequence ID" value="RWR13663.1"/>
    <property type="molecule type" value="Genomic_DNA"/>
</dbReference>
<dbReference type="InterPro" id="IPR017293">
    <property type="entry name" value="N-acetylmuramoyl-L-ala_amidase"/>
</dbReference>
<keyword evidence="2" id="KW-0961">Cell wall biogenesis/degradation</keyword>
<comment type="caution">
    <text evidence="4">The sequence shown here is derived from an EMBL/GenBank/DDBJ whole genome shotgun (WGS) entry which is preliminary data.</text>
</comment>
<feature type="domain" description="SH3b" evidence="3">
    <location>
        <begin position="109"/>
        <end position="171"/>
    </location>
</feature>
<dbReference type="PANTHER" id="PTHR30404:SF7">
    <property type="entry name" value="CELL WALL AMIDASE LYTH-RELATED"/>
    <property type="match status" value="1"/>
</dbReference>
<dbReference type="GO" id="GO:0009253">
    <property type="term" value="P:peptidoglycan catabolic process"/>
    <property type="evidence" value="ECO:0007669"/>
    <property type="project" value="InterPro"/>
</dbReference>
<dbReference type="Gene3D" id="2.30.30.40">
    <property type="entry name" value="SH3 Domains"/>
    <property type="match status" value="3"/>
</dbReference>
<dbReference type="Pfam" id="PF08239">
    <property type="entry name" value="SH3_3"/>
    <property type="match status" value="3"/>
</dbReference>
<accession>A0A443IZT4</accession>
<keyword evidence="1" id="KW-0378">Hydrolase</keyword>
<protein>
    <submittedName>
        <fullName evidence="4">N-acetylmuramoyl-L-alanine amidase</fullName>
    </submittedName>
</protein>
<evidence type="ECO:0000256" key="2">
    <source>
        <dbReference type="ARBA" id="ARBA00023316"/>
    </source>
</evidence>
<dbReference type="PANTHER" id="PTHR30404">
    <property type="entry name" value="N-ACETYLMURAMOYL-L-ALANINE AMIDASE"/>
    <property type="match status" value="1"/>
</dbReference>
<dbReference type="GO" id="GO:0008745">
    <property type="term" value="F:N-acetylmuramoyl-L-alanine amidase activity"/>
    <property type="evidence" value="ECO:0007669"/>
    <property type="project" value="InterPro"/>
</dbReference>
<reference evidence="4" key="1">
    <citation type="submission" date="2018-12" db="EMBL/GenBank/DDBJ databases">
        <authorList>
            <person name="Sun L."/>
            <person name="Chen Z."/>
        </authorList>
    </citation>
    <scope>NUCLEOTIDE SEQUENCE [LARGE SCALE GENOMIC DNA]</scope>
    <source>
        <strain evidence="4">DSM 16012</strain>
    </source>
</reference>
<dbReference type="CDD" id="cd02696">
    <property type="entry name" value="MurNAc-LAA"/>
    <property type="match status" value="1"/>
</dbReference>
<dbReference type="GO" id="GO:0071555">
    <property type="term" value="P:cell wall organization"/>
    <property type="evidence" value="ECO:0007669"/>
    <property type="project" value="UniProtKB-KW"/>
</dbReference>
<dbReference type="Gene3D" id="3.40.630.40">
    <property type="entry name" value="Zn-dependent exopeptidases"/>
    <property type="match status" value="1"/>
</dbReference>
<dbReference type="SMART" id="SM00287">
    <property type="entry name" value="SH3b"/>
    <property type="match status" value="3"/>
</dbReference>
<evidence type="ECO:0000313" key="4">
    <source>
        <dbReference type="EMBL" id="RWR13663.1"/>
    </source>
</evidence>
<dbReference type="PROSITE" id="PS51781">
    <property type="entry name" value="SH3B"/>
    <property type="match status" value="3"/>
</dbReference>
<sequence length="442" mass="47644">MLKWALSWKKAVVMIKKSIFFLSSLLLVFLHTNHITAEAAGTIQIAVNKANIRSEPSNTASVIAQADRNEQFQVLQEKFGWYEVQLPGSRTGWVAGYIVGNGVPNIGDAKMGTVSADHVHVRNSPSLSAGIIGKLHKGDQVTVTSESNGWANITYRNQSAWVSRQYIQFSGEASANKSESSGANGFAYISTDQTNLRAGADTSAPVITKGSPGERYPIVGREGDWYKITLASGREAYVASWVVSSGKNTSATVNPAAKSVSQAPGLAGKTIVLDAGHGGHDPGAANDTGVSEKQLTMKTAKRLEQKLNAAGANVILTREDDQYVTLDSRASAANNSNADAFISVHYDSSTNPDANGVTAYYHHGYQYDLASNVNQTLDESLSLNNRGTRFGDYHVIRENSRPAALLELGYLSNPQEGQYVTTDSYQELVSNSIYNGLESYFE</sequence>
<evidence type="ECO:0000313" key="5">
    <source>
        <dbReference type="Proteomes" id="UP000273811"/>
    </source>
</evidence>
<feature type="domain" description="SH3b" evidence="3">
    <location>
        <begin position="184"/>
        <end position="247"/>
    </location>
</feature>
<gene>
    <name evidence="4" type="ORF">D4N35_004425</name>
</gene>
<dbReference type="SMART" id="SM00646">
    <property type="entry name" value="Ami_3"/>
    <property type="match status" value="1"/>
</dbReference>
<dbReference type="InterPro" id="IPR050695">
    <property type="entry name" value="N-acetylmuramoyl_amidase_3"/>
</dbReference>
<dbReference type="OrthoDB" id="9806267at2"/>
<name>A0A443IZT4_9BACI</name>
<dbReference type="GO" id="GO:0030288">
    <property type="term" value="C:outer membrane-bounded periplasmic space"/>
    <property type="evidence" value="ECO:0007669"/>
    <property type="project" value="TreeGrafter"/>
</dbReference>